<dbReference type="Gene3D" id="1.10.10.370">
    <property type="entry name" value="DsrC-like protein, C-terminal domain"/>
    <property type="match status" value="1"/>
</dbReference>
<dbReference type="AlphaFoldDB" id="A0A9J7A318"/>
<dbReference type="EC" id="2.8.1.-" evidence="3"/>
<dbReference type="GO" id="GO:0005737">
    <property type="term" value="C:cytoplasm"/>
    <property type="evidence" value="ECO:0007669"/>
    <property type="project" value="UniProtKB-SubCell"/>
</dbReference>
<comment type="subcellular location">
    <subcellularLocation>
        <location evidence="1">Cytoplasm</location>
    </subcellularLocation>
</comment>
<comment type="similarity">
    <text evidence="3">Belongs to the dsrC/tusE family.</text>
</comment>
<dbReference type="GO" id="GO:0016740">
    <property type="term" value="F:transferase activity"/>
    <property type="evidence" value="ECO:0007669"/>
    <property type="project" value="UniProtKB-KW"/>
</dbReference>
<dbReference type="SUPFAM" id="SSF69721">
    <property type="entry name" value="DsrC, the gamma subunit of dissimilatory sulfite reductase"/>
    <property type="match status" value="1"/>
</dbReference>
<proteinExistence type="inferred from homology"/>
<keyword evidence="2" id="KW-0963">Cytoplasm</keyword>
<dbReference type="GO" id="GO:0097163">
    <property type="term" value="F:sulfur carrier activity"/>
    <property type="evidence" value="ECO:0007669"/>
    <property type="project" value="TreeGrafter"/>
</dbReference>
<accession>A0A9J7A318</accession>
<dbReference type="GO" id="GO:0002143">
    <property type="term" value="P:tRNA wobble position uridine thiolation"/>
    <property type="evidence" value="ECO:0007669"/>
    <property type="project" value="TreeGrafter"/>
</dbReference>
<dbReference type="Proteomes" id="UP001056649">
    <property type="component" value="Chromosome"/>
</dbReference>
<reference evidence="4" key="1">
    <citation type="journal article" date="2022" name="Mol. Ecol. Resour.">
        <title>The complete and closed genome of the facultative generalist Candidatus Endoriftia persephone from deep-sea hydrothermal vents.</title>
        <authorList>
            <person name="de Oliveira A.L."/>
            <person name="Srivastava A."/>
            <person name="Espada-Hinojosa S."/>
            <person name="Bright M."/>
        </authorList>
    </citation>
    <scope>NUCLEOTIDE SEQUENCE</scope>
    <source>
        <strain evidence="4">Tica-EPR-9o50.N</strain>
    </source>
</reference>
<gene>
    <name evidence="4" type="ORF">L0Y14_09680</name>
</gene>
<dbReference type="RefSeq" id="WP_040819791.1">
    <property type="nucleotide sequence ID" value="NZ_CP090569.1"/>
</dbReference>
<name>A0A9J7A318_9GAMM</name>
<dbReference type="KEGG" id="eps:L0Y14_09680"/>
<dbReference type="Gene3D" id="3.30.1420.10">
    <property type="match status" value="1"/>
</dbReference>
<evidence type="ECO:0000256" key="1">
    <source>
        <dbReference type="ARBA" id="ARBA00004496"/>
    </source>
</evidence>
<evidence type="ECO:0000256" key="3">
    <source>
        <dbReference type="PIRNR" id="PIRNR006223"/>
    </source>
</evidence>
<dbReference type="InterPro" id="IPR007453">
    <property type="entry name" value="DsrC/TusE"/>
</dbReference>
<dbReference type="InterPro" id="IPR043163">
    <property type="entry name" value="DsrC-like_N"/>
</dbReference>
<dbReference type="PANTHER" id="PTHR37010:SF1">
    <property type="entry name" value="SULFURTRANSFERASE TUSE"/>
    <property type="match status" value="1"/>
</dbReference>
<dbReference type="InterPro" id="IPR025526">
    <property type="entry name" value="DsrC-like_dom_sf"/>
</dbReference>
<sequence>MNVSGKNIKTDRDGYIVNLNEWVPGFAEITAHEDELELTDEHWEVINFLREYYEEYQIPPAVSFLTKAIDKKLSEKANDKNGLFPKGGVEQALKLAGIPKKELIKHSNK</sequence>
<dbReference type="Pfam" id="PF04358">
    <property type="entry name" value="DsrC"/>
    <property type="match status" value="1"/>
</dbReference>
<keyword evidence="5" id="KW-1185">Reference proteome</keyword>
<dbReference type="PANTHER" id="PTHR37010">
    <property type="entry name" value="SULFURTRANSFERASE TUSE"/>
    <property type="match status" value="1"/>
</dbReference>
<dbReference type="EMBL" id="CP090569">
    <property type="protein sequence ID" value="USF89241.1"/>
    <property type="molecule type" value="Genomic_DNA"/>
</dbReference>
<protein>
    <recommendedName>
        <fullName evidence="3">Sulfurtransferase</fullName>
        <ecNumber evidence="3">2.8.1.-</ecNumber>
    </recommendedName>
</protein>
<dbReference type="InterPro" id="IPR042072">
    <property type="entry name" value="DsrC-like_C"/>
</dbReference>
<keyword evidence="3" id="KW-0808">Transferase</keyword>
<comment type="function">
    <text evidence="3">Part of a sulfur-relay system.</text>
</comment>
<evidence type="ECO:0000256" key="2">
    <source>
        <dbReference type="ARBA" id="ARBA00022490"/>
    </source>
</evidence>
<evidence type="ECO:0000313" key="4">
    <source>
        <dbReference type="EMBL" id="USF89241.1"/>
    </source>
</evidence>
<evidence type="ECO:0000313" key="5">
    <source>
        <dbReference type="Proteomes" id="UP001056649"/>
    </source>
</evidence>
<dbReference type="PIRSF" id="PIRSF006223">
    <property type="entry name" value="DsrC_TusE"/>
    <property type="match status" value="1"/>
</dbReference>
<organism evidence="4 5">
    <name type="scientific">Candidatus Endoriftia persephonae</name>
    <dbReference type="NCBI Taxonomy" id="393765"/>
    <lineage>
        <taxon>Bacteria</taxon>
        <taxon>Pseudomonadati</taxon>
        <taxon>Pseudomonadota</taxon>
        <taxon>Gammaproteobacteria</taxon>
        <taxon>Chromatiales</taxon>
        <taxon>Sedimenticolaceae</taxon>
        <taxon>Candidatus Endoriftia</taxon>
    </lineage>
</organism>
<dbReference type="NCBIfam" id="TIGR03342">
    <property type="entry name" value="dsrC_tusE_dsvC"/>
    <property type="match status" value="1"/>
</dbReference>